<keyword evidence="2" id="KW-0472">Membrane</keyword>
<proteinExistence type="predicted"/>
<feature type="domain" description="Trichome birefringence-like N-terminal" evidence="3">
    <location>
        <begin position="162"/>
        <end position="211"/>
    </location>
</feature>
<evidence type="ECO:0000259" key="3">
    <source>
        <dbReference type="Pfam" id="PF14416"/>
    </source>
</evidence>
<accession>A0AA41SGC1</accession>
<dbReference type="AlphaFoldDB" id="A0AA41SGC1"/>
<keyword evidence="2" id="KW-1133">Transmembrane helix</keyword>
<dbReference type="Proteomes" id="UP001177140">
    <property type="component" value="Unassembled WGS sequence"/>
</dbReference>
<dbReference type="Pfam" id="PF14416">
    <property type="entry name" value="PMR5N"/>
    <property type="match status" value="1"/>
</dbReference>
<feature type="compositionally biased region" description="Low complexity" evidence="1">
    <location>
        <begin position="80"/>
        <end position="93"/>
    </location>
</feature>
<gene>
    <name evidence="4" type="ORF">MKW94_022224</name>
</gene>
<evidence type="ECO:0000256" key="2">
    <source>
        <dbReference type="SAM" id="Phobius"/>
    </source>
</evidence>
<dbReference type="EMBL" id="JAJJMA010145119">
    <property type="protein sequence ID" value="MCL7034405.1"/>
    <property type="molecule type" value="Genomic_DNA"/>
</dbReference>
<feature type="compositionally biased region" description="Polar residues" evidence="1">
    <location>
        <begin position="97"/>
        <end position="114"/>
    </location>
</feature>
<sequence>MMKLRISEKLCHLLGLVHEPSPYRSKRIGSALIFGFWFIIGASILILTAIIFLFPTISSSLMNPLLQNNLNRYYHKISSSTSISPPPASSSSPMLFESSTENSPQTGNNSSGNVSIDLPEVGEPVLDTKDSLSSTMSSNFSSRYSNISYGTGSGGDDSSDGHCDIYEGEWVRDVDREPYYPLGSCPYIEKQPFDCYFNGKRDNEYLNWHWQWKSHPRNTGCTKNIP</sequence>
<evidence type="ECO:0000313" key="5">
    <source>
        <dbReference type="Proteomes" id="UP001177140"/>
    </source>
</evidence>
<reference evidence="4" key="1">
    <citation type="submission" date="2022-03" db="EMBL/GenBank/DDBJ databases">
        <title>A functionally conserved STORR gene fusion in Papaver species that diverged 16.8 million years ago.</title>
        <authorList>
            <person name="Catania T."/>
        </authorList>
    </citation>
    <scope>NUCLEOTIDE SEQUENCE</scope>
    <source>
        <strain evidence="4">S-191538</strain>
    </source>
</reference>
<comment type="caution">
    <text evidence="4">The sequence shown here is derived from an EMBL/GenBank/DDBJ whole genome shotgun (WGS) entry which is preliminary data.</text>
</comment>
<evidence type="ECO:0000313" key="4">
    <source>
        <dbReference type="EMBL" id="MCL7034405.1"/>
    </source>
</evidence>
<keyword evidence="5" id="KW-1185">Reference proteome</keyword>
<feature type="region of interest" description="Disordered" evidence="1">
    <location>
        <begin position="80"/>
        <end position="119"/>
    </location>
</feature>
<feature type="transmembrane region" description="Helical" evidence="2">
    <location>
        <begin position="31"/>
        <end position="54"/>
    </location>
</feature>
<evidence type="ECO:0000256" key="1">
    <source>
        <dbReference type="SAM" id="MobiDB-lite"/>
    </source>
</evidence>
<keyword evidence="2" id="KW-0812">Transmembrane</keyword>
<feature type="non-terminal residue" evidence="4">
    <location>
        <position position="226"/>
    </location>
</feature>
<dbReference type="InterPro" id="IPR025846">
    <property type="entry name" value="TBL_N"/>
</dbReference>
<protein>
    <recommendedName>
        <fullName evidence="3">Trichome birefringence-like N-terminal domain-containing protein</fullName>
    </recommendedName>
</protein>
<organism evidence="4 5">
    <name type="scientific">Papaver nudicaule</name>
    <name type="common">Iceland poppy</name>
    <dbReference type="NCBI Taxonomy" id="74823"/>
    <lineage>
        <taxon>Eukaryota</taxon>
        <taxon>Viridiplantae</taxon>
        <taxon>Streptophyta</taxon>
        <taxon>Embryophyta</taxon>
        <taxon>Tracheophyta</taxon>
        <taxon>Spermatophyta</taxon>
        <taxon>Magnoliopsida</taxon>
        <taxon>Ranunculales</taxon>
        <taxon>Papaveraceae</taxon>
        <taxon>Papaveroideae</taxon>
        <taxon>Papaver</taxon>
    </lineage>
</organism>
<name>A0AA41SGC1_PAPNU</name>